<feature type="transmembrane region" description="Helical" evidence="4">
    <location>
        <begin position="20"/>
        <end position="37"/>
    </location>
</feature>
<keyword evidence="4" id="KW-0812">Transmembrane</keyword>
<evidence type="ECO:0000256" key="3">
    <source>
        <dbReference type="ARBA" id="ARBA00023163"/>
    </source>
</evidence>
<dbReference type="PROSITE" id="PS50043">
    <property type="entry name" value="HTH_LUXR_2"/>
    <property type="match status" value="1"/>
</dbReference>
<feature type="transmembrane region" description="Helical" evidence="4">
    <location>
        <begin position="351"/>
        <end position="368"/>
    </location>
</feature>
<keyword evidence="3" id="KW-0804">Transcription</keyword>
<keyword evidence="1" id="KW-0805">Transcription regulation</keyword>
<feature type="transmembrane region" description="Helical" evidence="4">
    <location>
        <begin position="141"/>
        <end position="160"/>
    </location>
</feature>
<dbReference type="EMBL" id="JAHQCX010000019">
    <property type="protein sequence ID" value="MBU9728466.1"/>
    <property type="molecule type" value="Genomic_DNA"/>
</dbReference>
<dbReference type="Pfam" id="PF00196">
    <property type="entry name" value="GerE"/>
    <property type="match status" value="1"/>
</dbReference>
<feature type="transmembrane region" description="Helical" evidence="4">
    <location>
        <begin position="57"/>
        <end position="74"/>
    </location>
</feature>
<keyword evidence="7" id="KW-1185">Reference proteome</keyword>
<feature type="transmembrane region" description="Helical" evidence="4">
    <location>
        <begin position="111"/>
        <end position="132"/>
    </location>
</feature>
<feature type="transmembrane region" description="Helical" evidence="4">
    <location>
        <begin position="206"/>
        <end position="225"/>
    </location>
</feature>
<organism evidence="6 7">
    <name type="scientific">Diplocloster modestus</name>
    <dbReference type="NCBI Taxonomy" id="2850322"/>
    <lineage>
        <taxon>Bacteria</taxon>
        <taxon>Bacillati</taxon>
        <taxon>Bacillota</taxon>
        <taxon>Clostridia</taxon>
        <taxon>Lachnospirales</taxon>
        <taxon>Lachnospiraceae</taxon>
        <taxon>Diplocloster</taxon>
    </lineage>
</organism>
<protein>
    <submittedName>
        <fullName evidence="6">Helix-turn-helix transcriptional regulator</fullName>
    </submittedName>
</protein>
<accession>A0ABS6KD67</accession>
<comment type="caution">
    <text evidence="6">The sequence shown here is derived from an EMBL/GenBank/DDBJ whole genome shotgun (WGS) entry which is preliminary data.</text>
</comment>
<gene>
    <name evidence="6" type="ORF">KTH90_20920</name>
</gene>
<feature type="transmembrane region" description="Helical" evidence="4">
    <location>
        <begin position="290"/>
        <end position="313"/>
    </location>
</feature>
<name>A0ABS6KD67_9FIRM</name>
<keyword evidence="4" id="KW-1133">Transmembrane helix</keyword>
<keyword evidence="4" id="KW-0472">Membrane</keyword>
<reference evidence="6 7" key="1">
    <citation type="submission" date="2021-06" db="EMBL/GenBank/DDBJ databases">
        <title>Description of novel taxa of the family Lachnospiraceae.</title>
        <authorList>
            <person name="Chaplin A.V."/>
            <person name="Sokolova S.R."/>
            <person name="Pikina A.P."/>
            <person name="Korzhanova M."/>
            <person name="Belova V."/>
            <person name="Korostin D."/>
            <person name="Efimov B.A."/>
        </authorList>
    </citation>
    <scope>NUCLEOTIDE SEQUENCE [LARGE SCALE GENOMIC DNA]</scope>
    <source>
        <strain evidence="6 7">ASD4241</strain>
    </source>
</reference>
<evidence type="ECO:0000313" key="7">
    <source>
        <dbReference type="Proteomes" id="UP001314681"/>
    </source>
</evidence>
<dbReference type="CDD" id="cd06170">
    <property type="entry name" value="LuxR_C_like"/>
    <property type="match status" value="1"/>
</dbReference>
<feature type="domain" description="HTH luxR-type" evidence="5">
    <location>
        <begin position="425"/>
        <end position="490"/>
    </location>
</feature>
<dbReference type="PANTHER" id="PTHR44688">
    <property type="entry name" value="DNA-BINDING TRANSCRIPTIONAL ACTIVATOR DEVR_DOSR"/>
    <property type="match status" value="1"/>
</dbReference>
<feature type="transmembrane region" description="Helical" evidence="4">
    <location>
        <begin position="166"/>
        <end position="185"/>
    </location>
</feature>
<dbReference type="RefSeq" id="WP_238727429.1">
    <property type="nucleotide sequence ID" value="NZ_JAHQCX010000019.1"/>
</dbReference>
<feature type="transmembrane region" description="Helical" evidence="4">
    <location>
        <begin position="320"/>
        <end position="339"/>
    </location>
</feature>
<dbReference type="PANTHER" id="PTHR44688:SF16">
    <property type="entry name" value="DNA-BINDING TRANSCRIPTIONAL ACTIVATOR DEVR_DOSR"/>
    <property type="match status" value="1"/>
</dbReference>
<evidence type="ECO:0000256" key="4">
    <source>
        <dbReference type="SAM" id="Phobius"/>
    </source>
</evidence>
<feature type="transmembrane region" description="Helical" evidence="4">
    <location>
        <begin position="81"/>
        <end position="99"/>
    </location>
</feature>
<evidence type="ECO:0000256" key="2">
    <source>
        <dbReference type="ARBA" id="ARBA00023125"/>
    </source>
</evidence>
<sequence length="490" mass="54410">MSNSIFSENQSKRLTVPFRLLLCFAMFATWQMGVVYFSGQTLSLDGRTPLPVDVGNVTVLIVVGYILSILLMIFRPQLIVWAERVSALAALTSALGLYFPLSPDMLAGLLYIQFFCCIFMIGFENAVIVYLFSEKSAARHLLMAYPIACALVAILQNDFVKVPFSVFRVFMVISLVLMLIFFFWLPGNVWPSFAKKGDGLVCPRRFFKGFYLLVFLGSLLTLFGSTLVETVIHGVFVYYLSMAAYELLVFFLWKRFGVSPMRSVTGLVAVSALGFVSALASLYIPALSLVACVLLAAGMAALCLFPLLGIIAAKQYPSRFISPWIIGLCLIGLLIHSALLEAFRDTPATLYIVYLVISVSVVILYLILEPYLIYSFRKGTSLAVLLSPAEDVPAVRSTAVQVWEPQPDTSCTAEAEAPAPPRETAVSVFDILSGQELRVVELMQRGFSNREMAEVMKISENTVKGYRSTMYSKLQIHSKRELFALVEKEK</sequence>
<dbReference type="InterPro" id="IPR036388">
    <property type="entry name" value="WH-like_DNA-bd_sf"/>
</dbReference>
<dbReference type="InterPro" id="IPR016032">
    <property type="entry name" value="Sig_transdc_resp-reg_C-effctor"/>
</dbReference>
<evidence type="ECO:0000256" key="1">
    <source>
        <dbReference type="ARBA" id="ARBA00023015"/>
    </source>
</evidence>
<evidence type="ECO:0000259" key="5">
    <source>
        <dbReference type="PROSITE" id="PS50043"/>
    </source>
</evidence>
<dbReference type="Gene3D" id="1.10.10.10">
    <property type="entry name" value="Winged helix-like DNA-binding domain superfamily/Winged helix DNA-binding domain"/>
    <property type="match status" value="1"/>
</dbReference>
<feature type="transmembrane region" description="Helical" evidence="4">
    <location>
        <begin position="231"/>
        <end position="252"/>
    </location>
</feature>
<feature type="transmembrane region" description="Helical" evidence="4">
    <location>
        <begin position="264"/>
        <end position="284"/>
    </location>
</feature>
<dbReference type="InterPro" id="IPR000792">
    <property type="entry name" value="Tscrpt_reg_LuxR_C"/>
</dbReference>
<proteinExistence type="predicted"/>
<dbReference type="SMART" id="SM00421">
    <property type="entry name" value="HTH_LUXR"/>
    <property type="match status" value="1"/>
</dbReference>
<keyword evidence="2" id="KW-0238">DNA-binding</keyword>
<evidence type="ECO:0000313" key="6">
    <source>
        <dbReference type="EMBL" id="MBU9728466.1"/>
    </source>
</evidence>
<dbReference type="Proteomes" id="UP001314681">
    <property type="component" value="Unassembled WGS sequence"/>
</dbReference>
<dbReference type="SUPFAM" id="SSF46894">
    <property type="entry name" value="C-terminal effector domain of the bipartite response regulators"/>
    <property type="match status" value="1"/>
</dbReference>
<dbReference type="PRINTS" id="PR00038">
    <property type="entry name" value="HTHLUXR"/>
</dbReference>